<dbReference type="FunFam" id="3.40.50.10140:FF:000007">
    <property type="entry name" value="Disease resistance protein (TIR-NBS-LRR class)"/>
    <property type="match status" value="1"/>
</dbReference>
<sequence>MATQRPSSSTNSEDTRKRKRDNSSCSEEDEKIISSSSPSSSTPRWKHDVFLSFCGKDTRRSFTDHLYFDLKRKGILVFRDDESLERGKSISPELMQAIQESQYAIVIFSANYASSKWCLQELAEIVEWEEKKNLTIIPIFYHVNPSDVRNQTGNFAEAFAAHEEDLKLDIKEIDTWRNACRKVGNISGEHINGDRYESTIIQQISGIIFYNYTMLNILIHDNQKIVGINSHVEEMTNLLHMESNDVRFLGIHGMGGVGKTTLAEIIYYRFSCRFEGSSFISCTGEKSTAAPNLASLQKQLLSMIMQQEIHIWDHRDGIMLMRNRLRNKKVLIILDDVDCEKLLSALAGDRKWFGPGSRVIITCRDSHLLITREVNDIYKVELLQTPDALQLFSLSAFDKTNPPENYKDLSMDFVSYAGGLPLALKVLGRFLFGRTIDLWKSARDKLEAIPKTEIFDVLKISFDGLEESQKKLFLDLACFCRISFFKEIYLAIDFEVLVDKSLLSKYPYGVNLTMHDLLKKMGQEIFRREDPEEPGRRSRLCRKEDVFHVLEKDTGTDAIEGIYLHFDLPDEAKHRFNINAKAFSKMRKLRFLYFDPFRYINWRGNPLNYMPSDKLQFLEWHNCPSKSWPSSFQPKGLVVLSMPESRFKRLWKGLMVLNNLKKLDMSYSRNLIEIPDLSGAPKLEIINLAKCRSLCEVHPSIGTLRRLQVIELGCTGIKQLWNRTLVVLDNLKELDLGCCENLIETPDLSGTPNLEEIDFSDCGSLCKVHPSIGFLKRLKQLRLNGCPRLENFLNILGDMTSLESLSLPSSEVSIFPSVIYSFSSLGSLLLDDWSRLEKFPDLSMLECLAEFQVYGTAISQIPSINLIPKSIRFFDLEGGKRMPGESRDLVKFIDNGYSVPRQSSYPTNRDIGSPVEYETEEKFWVRINFFGFVSLSISLSSLL</sequence>
<dbReference type="Pfam" id="PF23282">
    <property type="entry name" value="WHD_ROQ1"/>
    <property type="match status" value="1"/>
</dbReference>
<feature type="region of interest" description="Disordered" evidence="3">
    <location>
        <begin position="1"/>
        <end position="44"/>
    </location>
</feature>
<dbReference type="InterPro" id="IPR044974">
    <property type="entry name" value="Disease_R_plants"/>
</dbReference>
<dbReference type="InterPro" id="IPR003593">
    <property type="entry name" value="AAA+_ATPase"/>
</dbReference>
<keyword evidence="1" id="KW-0677">Repeat</keyword>
<comment type="caution">
    <text evidence="5">The sequence shown here is derived from an EMBL/GenBank/DDBJ whole genome shotgun (WGS) entry which is preliminary data.</text>
</comment>
<keyword evidence="6" id="KW-1185">Reference proteome</keyword>
<dbReference type="Pfam" id="PF00931">
    <property type="entry name" value="NB-ARC"/>
    <property type="match status" value="1"/>
</dbReference>
<dbReference type="Pfam" id="PF01582">
    <property type="entry name" value="TIR"/>
    <property type="match status" value="1"/>
</dbReference>
<gene>
    <name evidence="5" type="ORF">CIPAW_14G132600</name>
</gene>
<dbReference type="InterPro" id="IPR000157">
    <property type="entry name" value="TIR_dom"/>
</dbReference>
<dbReference type="AlphaFoldDB" id="A0A8T1NJT5"/>
<dbReference type="GO" id="GO:0007165">
    <property type="term" value="P:signal transduction"/>
    <property type="evidence" value="ECO:0007669"/>
    <property type="project" value="InterPro"/>
</dbReference>
<dbReference type="InterPro" id="IPR058192">
    <property type="entry name" value="WHD_ROQ1-like"/>
</dbReference>
<evidence type="ECO:0000259" key="4">
    <source>
        <dbReference type="PROSITE" id="PS50104"/>
    </source>
</evidence>
<dbReference type="GO" id="GO:0043531">
    <property type="term" value="F:ADP binding"/>
    <property type="evidence" value="ECO:0007669"/>
    <property type="project" value="InterPro"/>
</dbReference>
<dbReference type="GO" id="GO:0006952">
    <property type="term" value="P:defense response"/>
    <property type="evidence" value="ECO:0007669"/>
    <property type="project" value="InterPro"/>
</dbReference>
<dbReference type="EMBL" id="CM031822">
    <property type="protein sequence ID" value="KAG6630108.1"/>
    <property type="molecule type" value="Genomic_DNA"/>
</dbReference>
<organism evidence="5 6">
    <name type="scientific">Carya illinoinensis</name>
    <name type="common">Pecan</name>
    <dbReference type="NCBI Taxonomy" id="32201"/>
    <lineage>
        <taxon>Eukaryota</taxon>
        <taxon>Viridiplantae</taxon>
        <taxon>Streptophyta</taxon>
        <taxon>Embryophyta</taxon>
        <taxon>Tracheophyta</taxon>
        <taxon>Spermatophyta</taxon>
        <taxon>Magnoliopsida</taxon>
        <taxon>eudicotyledons</taxon>
        <taxon>Gunneridae</taxon>
        <taxon>Pentapetalae</taxon>
        <taxon>rosids</taxon>
        <taxon>fabids</taxon>
        <taxon>Fagales</taxon>
        <taxon>Juglandaceae</taxon>
        <taxon>Carya</taxon>
    </lineage>
</organism>
<evidence type="ECO:0000256" key="1">
    <source>
        <dbReference type="ARBA" id="ARBA00022737"/>
    </source>
</evidence>
<protein>
    <recommendedName>
        <fullName evidence="4">TIR domain-containing protein</fullName>
    </recommendedName>
</protein>
<keyword evidence="2" id="KW-0520">NAD</keyword>
<accession>A0A8T1NJT5</accession>
<dbReference type="Proteomes" id="UP000811609">
    <property type="component" value="Chromosome 14"/>
</dbReference>
<dbReference type="InterPro" id="IPR002182">
    <property type="entry name" value="NB-ARC"/>
</dbReference>
<evidence type="ECO:0000313" key="6">
    <source>
        <dbReference type="Proteomes" id="UP000811609"/>
    </source>
</evidence>
<dbReference type="SMART" id="SM00382">
    <property type="entry name" value="AAA"/>
    <property type="match status" value="1"/>
</dbReference>
<dbReference type="PROSITE" id="PS50104">
    <property type="entry name" value="TIR"/>
    <property type="match status" value="1"/>
</dbReference>
<name>A0A8T1NJT5_CARIL</name>
<evidence type="ECO:0000313" key="5">
    <source>
        <dbReference type="EMBL" id="KAG6630108.1"/>
    </source>
</evidence>
<dbReference type="PANTHER" id="PTHR11017">
    <property type="entry name" value="LEUCINE-RICH REPEAT-CONTAINING PROTEIN"/>
    <property type="match status" value="1"/>
</dbReference>
<evidence type="ECO:0000256" key="2">
    <source>
        <dbReference type="ARBA" id="ARBA00023027"/>
    </source>
</evidence>
<feature type="domain" description="TIR" evidence="4">
    <location>
        <begin position="45"/>
        <end position="212"/>
    </location>
</feature>
<dbReference type="PANTHER" id="PTHR11017:SF559">
    <property type="entry name" value="DISEASE RESISTANCE PROTEIN CHL1"/>
    <property type="match status" value="1"/>
</dbReference>
<dbReference type="SMART" id="SM00255">
    <property type="entry name" value="TIR"/>
    <property type="match status" value="1"/>
</dbReference>
<reference evidence="5" key="1">
    <citation type="submission" date="2020-12" db="EMBL/GenBank/DDBJ databases">
        <title>WGS assembly of Carya illinoinensis cv. Pawnee.</title>
        <authorList>
            <person name="Platts A."/>
            <person name="Shu S."/>
            <person name="Wright S."/>
            <person name="Barry K."/>
            <person name="Edger P."/>
            <person name="Pires J.C."/>
            <person name="Schmutz J."/>
        </authorList>
    </citation>
    <scope>NUCLEOTIDE SEQUENCE</scope>
    <source>
        <tissue evidence="5">Leaf</tissue>
    </source>
</reference>
<proteinExistence type="predicted"/>
<evidence type="ECO:0000256" key="3">
    <source>
        <dbReference type="SAM" id="MobiDB-lite"/>
    </source>
</evidence>
<feature type="compositionally biased region" description="Polar residues" evidence="3">
    <location>
        <begin position="1"/>
        <end position="12"/>
    </location>
</feature>